<gene>
    <name evidence="2" type="ORF">ACFO3S_15120</name>
</gene>
<evidence type="ECO:0000256" key="1">
    <source>
        <dbReference type="SAM" id="Phobius"/>
    </source>
</evidence>
<dbReference type="Proteomes" id="UP001596028">
    <property type="component" value="Unassembled WGS sequence"/>
</dbReference>
<proteinExistence type="predicted"/>
<dbReference type="NCBIfam" id="TIGR04223">
    <property type="entry name" value="quorum_AgrD"/>
    <property type="match status" value="1"/>
</dbReference>
<keyword evidence="1" id="KW-0472">Membrane</keyword>
<comment type="caution">
    <text evidence="2">The sequence shown here is derived from an EMBL/GenBank/DDBJ whole genome shotgun (WGS) entry which is preliminary data.</text>
</comment>
<dbReference type="RefSeq" id="WP_378097652.1">
    <property type="nucleotide sequence ID" value="NZ_JBHSEP010000010.1"/>
</dbReference>
<name>A0ABV9FFP8_9BACL</name>
<sequence length="39" mass="4293">MKKKIIVSLSKGLGLMAVLFVSTACVWVLHRPAVPEELK</sequence>
<dbReference type="PROSITE" id="PS51257">
    <property type="entry name" value="PROKAR_LIPOPROTEIN"/>
    <property type="match status" value="1"/>
</dbReference>
<reference evidence="3" key="1">
    <citation type="journal article" date="2019" name="Int. J. Syst. Evol. Microbiol.">
        <title>The Global Catalogue of Microorganisms (GCM) 10K type strain sequencing project: providing services to taxonomists for standard genome sequencing and annotation.</title>
        <authorList>
            <consortium name="The Broad Institute Genomics Platform"/>
            <consortium name="The Broad Institute Genome Sequencing Center for Infectious Disease"/>
            <person name="Wu L."/>
            <person name="Ma J."/>
        </authorList>
    </citation>
    <scope>NUCLEOTIDE SEQUENCE [LARGE SCALE GENOMIC DNA]</scope>
    <source>
        <strain evidence="3">CCUG 49571</strain>
    </source>
</reference>
<dbReference type="EMBL" id="JBHSEP010000010">
    <property type="protein sequence ID" value="MFC4599581.1"/>
    <property type="molecule type" value="Genomic_DNA"/>
</dbReference>
<evidence type="ECO:0000313" key="2">
    <source>
        <dbReference type="EMBL" id="MFC4599581.1"/>
    </source>
</evidence>
<dbReference type="InterPro" id="IPR009229">
    <property type="entry name" value="AgrD"/>
</dbReference>
<protein>
    <submittedName>
        <fullName evidence="2">Cyclic lactone autoinducer peptide</fullName>
    </submittedName>
</protein>
<evidence type="ECO:0000313" key="3">
    <source>
        <dbReference type="Proteomes" id="UP001596028"/>
    </source>
</evidence>
<accession>A0ABV9FFP8</accession>
<keyword evidence="1" id="KW-0812">Transmembrane</keyword>
<feature type="transmembrane region" description="Helical" evidence="1">
    <location>
        <begin position="12"/>
        <end position="30"/>
    </location>
</feature>
<keyword evidence="3" id="KW-1185">Reference proteome</keyword>
<keyword evidence="1" id="KW-1133">Transmembrane helix</keyword>
<organism evidence="2 3">
    <name type="scientific">Cohnella hongkongensis</name>
    <dbReference type="NCBI Taxonomy" id="178337"/>
    <lineage>
        <taxon>Bacteria</taxon>
        <taxon>Bacillati</taxon>
        <taxon>Bacillota</taxon>
        <taxon>Bacilli</taxon>
        <taxon>Bacillales</taxon>
        <taxon>Paenibacillaceae</taxon>
        <taxon>Cohnella</taxon>
    </lineage>
</organism>